<dbReference type="Gene3D" id="3.90.76.10">
    <property type="entry name" value="Dipeptide-binding Protein, Domain 1"/>
    <property type="match status" value="1"/>
</dbReference>
<evidence type="ECO:0000256" key="1">
    <source>
        <dbReference type="ARBA" id="ARBA00004418"/>
    </source>
</evidence>
<dbReference type="InterPro" id="IPR030678">
    <property type="entry name" value="Peptide/Ni-bd"/>
</dbReference>
<dbReference type="InterPro" id="IPR039424">
    <property type="entry name" value="SBP_5"/>
</dbReference>
<reference evidence="5" key="1">
    <citation type="submission" date="2015-07" db="EMBL/GenBank/DDBJ databases">
        <authorList>
            <person name="Rodrigo-Torres Lidia"/>
            <person name="Arahal R.David."/>
        </authorList>
    </citation>
    <scope>NUCLEOTIDE SEQUENCE [LARGE SCALE GENOMIC DNA]</scope>
    <source>
        <strain evidence="5">CECT 4801</strain>
    </source>
</reference>
<dbReference type="Proteomes" id="UP000048926">
    <property type="component" value="Unassembled WGS sequence"/>
</dbReference>
<proteinExistence type="inferred from homology"/>
<gene>
    <name evidence="4" type="primary">dppA_6</name>
    <name evidence="4" type="ORF">LAL4801_05111</name>
</gene>
<dbReference type="GO" id="GO:1904680">
    <property type="term" value="F:peptide transmembrane transporter activity"/>
    <property type="evidence" value="ECO:0007669"/>
    <property type="project" value="TreeGrafter"/>
</dbReference>
<sequence length="483" mass="52764">MSIRILQPRIMLGDPHDCTDAADELCVQGAIYDTLIRREGTRFVPALAEAWTVADEGRTWRFSIRPGVVFHDGSPCDAKALQASLERMARADKGYTLGSPAVWRQYLGGADYQSDGLDLTVHLAEPMADFADVLVQGLIVAPSAFEALDKGEAMAHCGTGPYKLVARDDDSIQVSASGVAHWPRPANNELTWVREPDAGKRLCAVAEGHAQVAANVDPAAVTTPDMTVLRYRAPVAIIYLLNAAKGPLRDARVRKALTLAVDREAIVRDVLDGKGEPLCGFVSPAHFGAGAGAENGDGISYDPEAARQLLAEAGHAGGLTLDVDCPTRLPDEAERLTEVLARQLALVGVTLNVHIHEEREEYAHMVRRKDIRDLCVFDSSPMSTFRVLYEKIDSRVAGAWWQGYRNENVEALIDKGRRTVDTQEREALYRDAYHLLQEDPPWLTLYNPIRAIAFAGDHPGVSMPVDGVPDMRGLPKFEGTQNG</sequence>
<dbReference type="SUPFAM" id="SSF53850">
    <property type="entry name" value="Periplasmic binding protein-like II"/>
    <property type="match status" value="1"/>
</dbReference>
<name>A0A0M6Y994_9HYPH</name>
<comment type="similarity">
    <text evidence="2">Belongs to the bacterial solute-binding protein 5 family.</text>
</comment>
<dbReference type="GO" id="GO:0043190">
    <property type="term" value="C:ATP-binding cassette (ABC) transporter complex"/>
    <property type="evidence" value="ECO:0007669"/>
    <property type="project" value="InterPro"/>
</dbReference>
<evidence type="ECO:0000256" key="2">
    <source>
        <dbReference type="ARBA" id="ARBA00005695"/>
    </source>
</evidence>
<dbReference type="GO" id="GO:0015833">
    <property type="term" value="P:peptide transport"/>
    <property type="evidence" value="ECO:0007669"/>
    <property type="project" value="TreeGrafter"/>
</dbReference>
<dbReference type="GO" id="GO:0030288">
    <property type="term" value="C:outer membrane-bounded periplasmic space"/>
    <property type="evidence" value="ECO:0007669"/>
    <property type="project" value="UniProtKB-ARBA"/>
</dbReference>
<dbReference type="RefSeq" id="WP_055660643.1">
    <property type="nucleotide sequence ID" value="NZ_CXST01000004.1"/>
</dbReference>
<organism evidence="4 5">
    <name type="scientific">Roseibium aggregatum</name>
    <dbReference type="NCBI Taxonomy" id="187304"/>
    <lineage>
        <taxon>Bacteria</taxon>
        <taxon>Pseudomonadati</taxon>
        <taxon>Pseudomonadota</taxon>
        <taxon>Alphaproteobacteria</taxon>
        <taxon>Hyphomicrobiales</taxon>
        <taxon>Stappiaceae</taxon>
        <taxon>Roseibium</taxon>
    </lineage>
</organism>
<dbReference type="Pfam" id="PF00496">
    <property type="entry name" value="SBP_bac_5"/>
    <property type="match status" value="1"/>
</dbReference>
<evidence type="ECO:0000313" key="4">
    <source>
        <dbReference type="EMBL" id="CTQ46652.1"/>
    </source>
</evidence>
<dbReference type="Gene3D" id="3.10.105.10">
    <property type="entry name" value="Dipeptide-binding Protein, Domain 3"/>
    <property type="match status" value="1"/>
</dbReference>
<protein>
    <submittedName>
        <fullName evidence="4">Dipeptide-binding protein</fullName>
    </submittedName>
</protein>
<comment type="subcellular location">
    <subcellularLocation>
        <location evidence="1">Periplasm</location>
    </subcellularLocation>
</comment>
<accession>A0A0M6Y994</accession>
<dbReference type="Gene3D" id="3.40.190.10">
    <property type="entry name" value="Periplasmic binding protein-like II"/>
    <property type="match status" value="1"/>
</dbReference>
<dbReference type="InterPro" id="IPR000914">
    <property type="entry name" value="SBP_5_dom"/>
</dbReference>
<feature type="domain" description="Solute-binding protein family 5" evidence="3">
    <location>
        <begin position="43"/>
        <end position="358"/>
    </location>
</feature>
<evidence type="ECO:0000259" key="3">
    <source>
        <dbReference type="Pfam" id="PF00496"/>
    </source>
</evidence>
<dbReference type="PIRSF" id="PIRSF002741">
    <property type="entry name" value="MppA"/>
    <property type="match status" value="1"/>
</dbReference>
<dbReference type="AlphaFoldDB" id="A0A0M6Y994"/>
<dbReference type="EMBL" id="CXST01000004">
    <property type="protein sequence ID" value="CTQ46652.1"/>
    <property type="molecule type" value="Genomic_DNA"/>
</dbReference>
<keyword evidence="5" id="KW-1185">Reference proteome</keyword>
<evidence type="ECO:0000313" key="5">
    <source>
        <dbReference type="Proteomes" id="UP000048926"/>
    </source>
</evidence>
<dbReference type="PANTHER" id="PTHR30290">
    <property type="entry name" value="PERIPLASMIC BINDING COMPONENT OF ABC TRANSPORTER"/>
    <property type="match status" value="1"/>
</dbReference>
<dbReference type="OrthoDB" id="9803988at2"/>